<comment type="similarity">
    <text evidence="5">Belongs to the neugrin family.</text>
</comment>
<evidence type="ECO:0000256" key="12">
    <source>
        <dbReference type="ARBA" id="ARBA00023128"/>
    </source>
</evidence>
<accession>A0A2K5NJX1</accession>
<dbReference type="PANTHER" id="PTHR13475">
    <property type="entry name" value="NEUGRIN"/>
    <property type="match status" value="1"/>
</dbReference>
<evidence type="ECO:0000313" key="19">
    <source>
        <dbReference type="Proteomes" id="UP000233060"/>
    </source>
</evidence>
<evidence type="ECO:0000256" key="14">
    <source>
        <dbReference type="ARBA" id="ARBA00023180"/>
    </source>
</evidence>
<evidence type="ECO:0000256" key="9">
    <source>
        <dbReference type="ARBA" id="ARBA00022525"/>
    </source>
</evidence>
<evidence type="ECO:0000256" key="6">
    <source>
        <dbReference type="ARBA" id="ARBA00011308"/>
    </source>
</evidence>
<keyword evidence="15" id="KW-0539">Nucleus</keyword>
<dbReference type="STRING" id="9531.ENSCATP00000037752"/>
<dbReference type="AlphaFoldDB" id="A0A2K5NJX1"/>
<evidence type="ECO:0000256" key="16">
    <source>
        <dbReference type="ARBA" id="ARBA00029657"/>
    </source>
</evidence>
<comment type="subcellular location">
    <subcellularLocation>
        <location evidence="3">Mitochondrion membrane</location>
    </subcellularLocation>
    <subcellularLocation>
        <location evidence="2">Nucleus</location>
    </subcellularLocation>
    <subcellularLocation>
        <location evidence="4">Secreted</location>
    </subcellularLocation>
</comment>
<name>A0A2K5NJX1_CERAT</name>
<sequence length="254" mass="28544">HAVTLSLLLGRCPIGWEPGSSNIHSASMHGFCPGTLKRQKKAIRFQKIQRQMEAPAVEQIRYLYEEFPESWPVPRLAEGFDVSTDVIRRVLKGKFVPTLEQTLKQDQKVLKKAGLAYSLQQLPGSGNMSKPLPAGHSVSGSLLMPRHEASSKDPNHSTALKKVIESDPHRTNTPRRWKGRNKEIQDLEEWVCHQRELQKFSSDAGSTRRTGDAALPSEQKLEELEAEEPGNFSSQVAQRGREFFDSNGNFLYGI</sequence>
<keyword evidence="14" id="KW-0325">Glycoprotein</keyword>
<dbReference type="GeneTree" id="ENSGT00390000014472"/>
<evidence type="ECO:0000313" key="18">
    <source>
        <dbReference type="Ensembl" id="ENSCATP00000037752.1"/>
    </source>
</evidence>
<organism evidence="18 19">
    <name type="scientific">Cercocebus atys</name>
    <name type="common">Sooty mangabey</name>
    <name type="synonym">Cercocebus torquatus atys</name>
    <dbReference type="NCBI Taxonomy" id="9531"/>
    <lineage>
        <taxon>Eukaryota</taxon>
        <taxon>Metazoa</taxon>
        <taxon>Chordata</taxon>
        <taxon>Craniata</taxon>
        <taxon>Vertebrata</taxon>
        <taxon>Euteleostomi</taxon>
        <taxon>Mammalia</taxon>
        <taxon>Eutheria</taxon>
        <taxon>Euarchontoglires</taxon>
        <taxon>Primates</taxon>
        <taxon>Haplorrhini</taxon>
        <taxon>Catarrhini</taxon>
        <taxon>Cercopithecidae</taxon>
        <taxon>Cercopithecinae</taxon>
        <taxon>Cercocebus</taxon>
    </lineage>
</organism>
<feature type="compositionally biased region" description="Polar residues" evidence="17">
    <location>
        <begin position="199"/>
        <end position="208"/>
    </location>
</feature>
<keyword evidence="13" id="KW-0472">Membrane</keyword>
<evidence type="ECO:0000256" key="8">
    <source>
        <dbReference type="ARBA" id="ARBA00022473"/>
    </source>
</evidence>
<evidence type="ECO:0000256" key="2">
    <source>
        <dbReference type="ARBA" id="ARBA00004123"/>
    </source>
</evidence>
<evidence type="ECO:0000256" key="4">
    <source>
        <dbReference type="ARBA" id="ARBA00004613"/>
    </source>
</evidence>
<dbReference type="PANTHER" id="PTHR13475:SF4">
    <property type="entry name" value="NEUGRIN"/>
    <property type="match status" value="1"/>
</dbReference>
<evidence type="ECO:0000256" key="10">
    <source>
        <dbReference type="ARBA" id="ARBA00022729"/>
    </source>
</evidence>
<dbReference type="Ensembl" id="ENSCATT00000062052.1">
    <property type="protein sequence ID" value="ENSCATP00000037752.1"/>
    <property type="gene ID" value="ENSCATG00000041592.1"/>
</dbReference>
<evidence type="ECO:0000256" key="15">
    <source>
        <dbReference type="ARBA" id="ARBA00023242"/>
    </source>
</evidence>
<evidence type="ECO:0000256" key="11">
    <source>
        <dbReference type="ARBA" id="ARBA00022782"/>
    </source>
</evidence>
<dbReference type="Pfam" id="PF06413">
    <property type="entry name" value="Neugrin"/>
    <property type="match status" value="1"/>
</dbReference>
<reference evidence="18" key="1">
    <citation type="submission" date="2025-08" db="UniProtKB">
        <authorList>
            <consortium name="Ensembl"/>
        </authorList>
    </citation>
    <scope>IDENTIFICATION</scope>
</reference>
<feature type="region of interest" description="Disordered" evidence="17">
    <location>
        <begin position="199"/>
        <end position="239"/>
    </location>
</feature>
<evidence type="ECO:0000256" key="13">
    <source>
        <dbReference type="ARBA" id="ARBA00023136"/>
    </source>
</evidence>
<dbReference type="GO" id="GO:0030154">
    <property type="term" value="P:cell differentiation"/>
    <property type="evidence" value="ECO:0007669"/>
    <property type="project" value="UniProtKB-KW"/>
</dbReference>
<proteinExistence type="inferred from homology"/>
<dbReference type="InterPro" id="IPR010487">
    <property type="entry name" value="NGRN/Rrg9"/>
</dbReference>
<dbReference type="GO" id="GO:0005576">
    <property type="term" value="C:extracellular region"/>
    <property type="evidence" value="ECO:0007669"/>
    <property type="project" value="UniProtKB-SubCell"/>
</dbReference>
<reference evidence="18" key="2">
    <citation type="submission" date="2025-09" db="UniProtKB">
        <authorList>
            <consortium name="Ensembl"/>
        </authorList>
    </citation>
    <scope>IDENTIFICATION</scope>
</reference>
<dbReference type="Proteomes" id="UP000233060">
    <property type="component" value="Unassembled WGS sequence"/>
</dbReference>
<evidence type="ECO:0000256" key="17">
    <source>
        <dbReference type="SAM" id="MobiDB-lite"/>
    </source>
</evidence>
<keyword evidence="11" id="KW-0221">Differentiation</keyword>
<evidence type="ECO:0000256" key="1">
    <source>
        <dbReference type="ARBA" id="ARBA00003783"/>
    </source>
</evidence>
<keyword evidence="9" id="KW-0964">Secreted</keyword>
<comment type="function">
    <text evidence="1">Plays an essential role in mitochondrial ribosome biogenesis. As a component of a functional protein-RNA module, consisting of RCC1L, NGRN, RPUSD3, RPUSD4, TRUB2, FASTKD2 and 16S mitochondrial ribosomal RNA (16S mt-rRNA), controls 16S mt-rRNA abundance and is required for intra-mitochondrial translation of core subunits of the oxidative phosphorylation system.</text>
</comment>
<evidence type="ECO:0000256" key="7">
    <source>
        <dbReference type="ARBA" id="ARBA00016593"/>
    </source>
</evidence>
<keyword evidence="8" id="KW-0217">Developmental protein</keyword>
<keyword evidence="19" id="KW-1185">Reference proteome</keyword>
<evidence type="ECO:0000256" key="3">
    <source>
        <dbReference type="ARBA" id="ARBA00004325"/>
    </source>
</evidence>
<protein>
    <recommendedName>
        <fullName evidence="7">Neugrin</fullName>
    </recommendedName>
    <alternativeName>
        <fullName evidence="16">Neurite outgrowth-associated protein</fullName>
    </alternativeName>
</protein>
<dbReference type="GO" id="GO:0005634">
    <property type="term" value="C:nucleus"/>
    <property type="evidence" value="ECO:0007669"/>
    <property type="project" value="UniProtKB-SubCell"/>
</dbReference>
<keyword evidence="10" id="KW-0732">Signal</keyword>
<evidence type="ECO:0000256" key="5">
    <source>
        <dbReference type="ARBA" id="ARBA00008082"/>
    </source>
</evidence>
<keyword evidence="12" id="KW-0496">Mitochondrion</keyword>
<comment type="subunit">
    <text evidence="6">Forms a regulatory protein-RNA complex, consisting of RCC1L, NGRN, RPUSD3, RPUSD4, TRUB2, FASTKD2 and 16S mt-rRNA. Interacts with 16S mt-rRNA; this interaction is direct.</text>
</comment>
<dbReference type="GO" id="GO:0031966">
    <property type="term" value="C:mitochondrial membrane"/>
    <property type="evidence" value="ECO:0007669"/>
    <property type="project" value="UniProtKB-SubCell"/>
</dbReference>